<dbReference type="Proteomes" id="UP000614200">
    <property type="component" value="Unassembled WGS sequence"/>
</dbReference>
<dbReference type="InterPro" id="IPR036390">
    <property type="entry name" value="WH_DNA-bd_sf"/>
</dbReference>
<dbReference type="Gene3D" id="2.60.120.10">
    <property type="entry name" value="Jelly Rolls"/>
    <property type="match status" value="1"/>
</dbReference>
<evidence type="ECO:0000256" key="1">
    <source>
        <dbReference type="ARBA" id="ARBA00023015"/>
    </source>
</evidence>
<dbReference type="SUPFAM" id="SSF51206">
    <property type="entry name" value="cAMP-binding domain-like"/>
    <property type="match status" value="1"/>
</dbReference>
<dbReference type="InterPro" id="IPR014710">
    <property type="entry name" value="RmlC-like_jellyroll"/>
</dbReference>
<keyword evidence="2" id="KW-0238">DNA-binding</keyword>
<feature type="domain" description="Cyclic nucleotide-binding" evidence="4">
    <location>
        <begin position="35"/>
        <end position="146"/>
    </location>
</feature>
<protein>
    <submittedName>
        <fullName evidence="5">Crp/Fnr family transcriptional regulator</fullName>
    </submittedName>
</protein>
<dbReference type="InterPro" id="IPR000595">
    <property type="entry name" value="cNMP-bd_dom"/>
</dbReference>
<evidence type="ECO:0000313" key="6">
    <source>
        <dbReference type="Proteomes" id="UP000614200"/>
    </source>
</evidence>
<comment type="caution">
    <text evidence="5">The sequence shown here is derived from an EMBL/GenBank/DDBJ whole genome shotgun (WGS) entry which is preliminary data.</text>
</comment>
<gene>
    <name evidence="5" type="ORF">ISU02_02620</name>
</gene>
<keyword evidence="6" id="KW-1185">Reference proteome</keyword>
<keyword evidence="3" id="KW-0804">Transcription</keyword>
<reference evidence="5 6" key="1">
    <citation type="submission" date="2020-11" db="EMBL/GenBank/DDBJ databases">
        <title>Fusibacter basophilias sp. nov.</title>
        <authorList>
            <person name="Qiu D."/>
        </authorList>
    </citation>
    <scope>NUCLEOTIDE SEQUENCE [LARGE SCALE GENOMIC DNA]</scope>
    <source>
        <strain evidence="5 6">Q10-2</strain>
    </source>
</reference>
<keyword evidence="1" id="KW-0805">Transcription regulation</keyword>
<evidence type="ECO:0000259" key="4">
    <source>
        <dbReference type="PROSITE" id="PS50042"/>
    </source>
</evidence>
<evidence type="ECO:0000256" key="3">
    <source>
        <dbReference type="ARBA" id="ARBA00023163"/>
    </source>
</evidence>
<accession>A0ABR9ZNH9</accession>
<dbReference type="Gene3D" id="1.10.10.10">
    <property type="entry name" value="Winged helix-like DNA-binding domain superfamily/Winged helix DNA-binding domain"/>
    <property type="match status" value="1"/>
</dbReference>
<evidence type="ECO:0000256" key="2">
    <source>
        <dbReference type="ARBA" id="ARBA00023125"/>
    </source>
</evidence>
<dbReference type="SUPFAM" id="SSF46785">
    <property type="entry name" value="Winged helix' DNA-binding domain"/>
    <property type="match status" value="1"/>
</dbReference>
<evidence type="ECO:0000313" key="5">
    <source>
        <dbReference type="EMBL" id="MBF4691991.1"/>
    </source>
</evidence>
<organism evidence="5 6">
    <name type="scientific">Fusibacter ferrireducens</name>
    <dbReference type="NCBI Taxonomy" id="2785058"/>
    <lineage>
        <taxon>Bacteria</taxon>
        <taxon>Bacillati</taxon>
        <taxon>Bacillota</taxon>
        <taxon>Clostridia</taxon>
        <taxon>Eubacteriales</taxon>
        <taxon>Eubacteriales Family XII. Incertae Sedis</taxon>
        <taxon>Fusibacter</taxon>
    </lineage>
</organism>
<dbReference type="InterPro" id="IPR012318">
    <property type="entry name" value="HTH_CRP"/>
</dbReference>
<dbReference type="InterPro" id="IPR036388">
    <property type="entry name" value="WH-like_DNA-bd_sf"/>
</dbReference>
<name>A0ABR9ZNH9_9FIRM</name>
<dbReference type="InterPro" id="IPR018490">
    <property type="entry name" value="cNMP-bd_dom_sf"/>
</dbReference>
<sequence>MKKAISRKDETMNLTSEWAKYENESTFNLSILPKEIVDMGTWITYAPKSFIVTRGDFPKYLYFIKSGTALGTKHYTDGNEYNYFQIDKSNGNVGMLEVFAKKNSYVATVISVTELVALRVESAVVYDFVMTNQEMLRRCITLIAEDLYKRSGDDGIFYYLDGLNRLRYYLIHYYDTHKDEGKRVVIEAQYEDIAKNIGVSIRTVGRSIQKLKALEEIASKNKKMIITDEKYKLLLKNLWS</sequence>
<dbReference type="CDD" id="cd00038">
    <property type="entry name" value="CAP_ED"/>
    <property type="match status" value="1"/>
</dbReference>
<dbReference type="Pfam" id="PF00027">
    <property type="entry name" value="cNMP_binding"/>
    <property type="match status" value="1"/>
</dbReference>
<dbReference type="SMART" id="SM00419">
    <property type="entry name" value="HTH_CRP"/>
    <property type="match status" value="1"/>
</dbReference>
<dbReference type="PROSITE" id="PS50042">
    <property type="entry name" value="CNMP_BINDING_3"/>
    <property type="match status" value="1"/>
</dbReference>
<proteinExistence type="predicted"/>
<dbReference type="EMBL" id="JADKNH010000001">
    <property type="protein sequence ID" value="MBF4691991.1"/>
    <property type="molecule type" value="Genomic_DNA"/>
</dbReference>